<feature type="chain" id="PRO_5021835286" evidence="1">
    <location>
        <begin position="24"/>
        <end position="160"/>
    </location>
</feature>
<protein>
    <submittedName>
        <fullName evidence="3">Preprotein translocase subunit SecD</fullName>
    </submittedName>
</protein>
<evidence type="ECO:0000256" key="1">
    <source>
        <dbReference type="SAM" id="SignalP"/>
    </source>
</evidence>
<dbReference type="RefSeq" id="WP_144977640.1">
    <property type="nucleotide sequence ID" value="NZ_CP036289.1"/>
</dbReference>
<keyword evidence="4" id="KW-1185">Reference proteome</keyword>
<feature type="signal peptide" evidence="1">
    <location>
        <begin position="1"/>
        <end position="23"/>
    </location>
</feature>
<keyword evidence="1" id="KW-0732">Signal</keyword>
<dbReference type="OrthoDB" id="290786at2"/>
<evidence type="ECO:0000259" key="2">
    <source>
        <dbReference type="Pfam" id="PF22599"/>
    </source>
</evidence>
<evidence type="ECO:0000313" key="3">
    <source>
        <dbReference type="EMBL" id="QDU78089.1"/>
    </source>
</evidence>
<dbReference type="EMBL" id="CP036289">
    <property type="protein sequence ID" value="QDU78089.1"/>
    <property type="molecule type" value="Genomic_DNA"/>
</dbReference>
<dbReference type="Gene3D" id="3.30.1360.200">
    <property type="match status" value="1"/>
</dbReference>
<name>A0A518CFU0_9BACT</name>
<reference evidence="4" key="1">
    <citation type="submission" date="2019-02" db="EMBL/GenBank/DDBJ databases">
        <title>Deep-cultivation of Planctomycetes and their phenomic and genomic characterization uncovers novel biology.</title>
        <authorList>
            <person name="Wiegand S."/>
            <person name="Jogler M."/>
            <person name="Boedeker C."/>
            <person name="Pinto D."/>
            <person name="Vollmers J."/>
            <person name="Rivas-Marin E."/>
            <person name="Kohn T."/>
            <person name="Peeters S.H."/>
            <person name="Heuer A."/>
            <person name="Rast P."/>
            <person name="Oberbeckmann S."/>
            <person name="Bunk B."/>
            <person name="Jeske O."/>
            <person name="Meyerdierks A."/>
            <person name="Storesund J.E."/>
            <person name="Kallscheuer N."/>
            <person name="Luecker S."/>
            <person name="Lage O.M."/>
            <person name="Pohl T."/>
            <person name="Merkel B.J."/>
            <person name="Hornburger P."/>
            <person name="Mueller R.-W."/>
            <person name="Bruemmer F."/>
            <person name="Labrenz M."/>
            <person name="Spormann A.M."/>
            <person name="Op den Camp H."/>
            <person name="Overmann J."/>
            <person name="Amann R."/>
            <person name="Jetten M.S.M."/>
            <person name="Mascher T."/>
            <person name="Medema M.H."/>
            <person name="Devos D.P."/>
            <person name="Kaster A.-K."/>
            <person name="Ovreas L."/>
            <person name="Rohde M."/>
            <person name="Galperin M.Y."/>
            <person name="Jogler C."/>
        </authorList>
    </citation>
    <scope>NUCLEOTIDE SEQUENCE [LARGE SCALE GENOMIC DNA]</scope>
    <source>
        <strain evidence="4">Pan97</strain>
    </source>
</reference>
<evidence type="ECO:0000313" key="4">
    <source>
        <dbReference type="Proteomes" id="UP000318626"/>
    </source>
</evidence>
<dbReference type="KEGG" id="bvo:Pan97_51690"/>
<accession>A0A518CFU0</accession>
<feature type="domain" description="SecDF P1 head subdomain" evidence="2">
    <location>
        <begin position="59"/>
        <end position="146"/>
    </location>
</feature>
<dbReference type="Pfam" id="PF22599">
    <property type="entry name" value="SecDF_P1_head"/>
    <property type="match status" value="1"/>
</dbReference>
<organism evidence="3 4">
    <name type="scientific">Bremerella volcania</name>
    <dbReference type="NCBI Taxonomy" id="2527984"/>
    <lineage>
        <taxon>Bacteria</taxon>
        <taxon>Pseudomonadati</taxon>
        <taxon>Planctomycetota</taxon>
        <taxon>Planctomycetia</taxon>
        <taxon>Pirellulales</taxon>
        <taxon>Pirellulaceae</taxon>
        <taxon>Bremerella</taxon>
    </lineage>
</organism>
<dbReference type="Proteomes" id="UP000318626">
    <property type="component" value="Chromosome"/>
</dbReference>
<dbReference type="InterPro" id="IPR054384">
    <property type="entry name" value="SecDF_P1_head"/>
</dbReference>
<proteinExistence type="predicted"/>
<gene>
    <name evidence="3" type="ORF">Pan97_51690</name>
</gene>
<dbReference type="AlphaFoldDB" id="A0A518CFU0"/>
<sequence precursor="true">MPVAIKTSVLFAALLCATFGCNSSENTNPIPVPAGVVIELYEVAAAPGNNTRTAVDPTTGNPIDLVTPPLIVTNDIDTIAQQVDTNQPGQPMLKISLTPGGGQKMLAATSKPTASKLALVVNGKVVAVAQIMVPIQDSMVLSGDYQNPGFEMARKIFAGE</sequence>
<dbReference type="PROSITE" id="PS51257">
    <property type="entry name" value="PROKAR_LIPOPROTEIN"/>
    <property type="match status" value="1"/>
</dbReference>